<dbReference type="InterPro" id="IPR000504">
    <property type="entry name" value="RRM_dom"/>
</dbReference>
<feature type="compositionally biased region" description="Polar residues" evidence="2">
    <location>
        <begin position="58"/>
        <end position="75"/>
    </location>
</feature>
<dbReference type="CDD" id="cd00590">
    <property type="entry name" value="RRM_SF"/>
    <property type="match status" value="1"/>
</dbReference>
<feature type="compositionally biased region" description="Polar residues" evidence="2">
    <location>
        <begin position="89"/>
        <end position="104"/>
    </location>
</feature>
<feature type="region of interest" description="Disordered" evidence="2">
    <location>
        <begin position="26"/>
        <end position="131"/>
    </location>
</feature>
<dbReference type="EMBL" id="BJWL01000012">
    <property type="protein sequence ID" value="GFY98419.1"/>
    <property type="molecule type" value="Genomic_DNA"/>
</dbReference>
<dbReference type="InterPro" id="IPR012677">
    <property type="entry name" value="Nucleotide-bd_a/b_plait_sf"/>
</dbReference>
<dbReference type="GO" id="GO:1990904">
    <property type="term" value="C:ribonucleoprotein complex"/>
    <property type="evidence" value="ECO:0007669"/>
    <property type="project" value="TreeGrafter"/>
</dbReference>
<dbReference type="PROSITE" id="PS50102">
    <property type="entry name" value="RRM"/>
    <property type="match status" value="1"/>
</dbReference>
<dbReference type="SMART" id="SM00360">
    <property type="entry name" value="RRM"/>
    <property type="match status" value="1"/>
</dbReference>
<dbReference type="GO" id="GO:0005829">
    <property type="term" value="C:cytosol"/>
    <property type="evidence" value="ECO:0007669"/>
    <property type="project" value="TreeGrafter"/>
</dbReference>
<accession>A0A7J0FJS4</accession>
<keyword evidence="1" id="KW-0694">RNA-binding</keyword>
<sequence length="367" mass="38965">MFGTGHQRSGIVLGLRGFVDVPKAVTPPVNDANEDVSSTSLLSNEDNQPSQDHCAPTKVTTNGSLDTKASTNDNSAVVKEVVVSEQPVTSSNNDGHTAAKSASTDQEDSQKISYSSMKNDGHTAAKSASNDLENSKKISYASMVAKERTVTSPTQSTPAVVVAPSSTHQQQRASAPLKASTPGGNGAAKNSRTNKQANGAAQNSRTDTQVKSIYVGNLPPDVSVEQLEAVFKKFGPIKKGGIKVRNFTDGFCYGFVEFELSKSACSAIELAMAEGGSCQKRASSRTTIGPGKALTVVATVDIKMGTVVTFQVKLEALQEVTEKLIRRSSRMGAESNSPFEWNEVDAGNMLRFLHDIENCFIVTLRGI</sequence>
<feature type="region of interest" description="Disordered" evidence="2">
    <location>
        <begin position="148"/>
        <end position="206"/>
    </location>
</feature>
<dbReference type="PANTHER" id="PTHR10693:SF70">
    <property type="entry name" value="NUCLEOTIDE-BINDING ALPHA-BETA PLAIT DOMAIN, NTF2-LIKE DOMAIN PROTEIN-RELATED"/>
    <property type="match status" value="1"/>
</dbReference>
<organism evidence="4 5">
    <name type="scientific">Actinidia rufa</name>
    <dbReference type="NCBI Taxonomy" id="165716"/>
    <lineage>
        <taxon>Eukaryota</taxon>
        <taxon>Viridiplantae</taxon>
        <taxon>Streptophyta</taxon>
        <taxon>Embryophyta</taxon>
        <taxon>Tracheophyta</taxon>
        <taxon>Spermatophyta</taxon>
        <taxon>Magnoliopsida</taxon>
        <taxon>eudicotyledons</taxon>
        <taxon>Gunneridae</taxon>
        <taxon>Pentapetalae</taxon>
        <taxon>asterids</taxon>
        <taxon>Ericales</taxon>
        <taxon>Actinidiaceae</taxon>
        <taxon>Actinidia</taxon>
    </lineage>
</organism>
<dbReference type="Pfam" id="PF00076">
    <property type="entry name" value="RRM_1"/>
    <property type="match status" value="1"/>
</dbReference>
<evidence type="ECO:0000256" key="1">
    <source>
        <dbReference type="PROSITE-ProRule" id="PRU00176"/>
    </source>
</evidence>
<dbReference type="PANTHER" id="PTHR10693">
    <property type="entry name" value="RAS GTPASE-ACTIVATING PROTEIN-BINDING PROTEIN"/>
    <property type="match status" value="1"/>
</dbReference>
<feature type="compositionally biased region" description="Polar residues" evidence="2">
    <location>
        <begin position="188"/>
        <end position="206"/>
    </location>
</feature>
<dbReference type="Gene3D" id="3.30.70.330">
    <property type="match status" value="1"/>
</dbReference>
<evidence type="ECO:0000313" key="5">
    <source>
        <dbReference type="Proteomes" id="UP000585474"/>
    </source>
</evidence>
<evidence type="ECO:0000259" key="3">
    <source>
        <dbReference type="PROSITE" id="PS50102"/>
    </source>
</evidence>
<dbReference type="AlphaFoldDB" id="A0A7J0FJS4"/>
<reference evidence="4 5" key="1">
    <citation type="submission" date="2019-07" db="EMBL/GenBank/DDBJ databases">
        <title>De Novo Assembly of kiwifruit Actinidia rufa.</title>
        <authorList>
            <person name="Sugita-Konishi S."/>
            <person name="Sato K."/>
            <person name="Mori E."/>
            <person name="Abe Y."/>
            <person name="Kisaki G."/>
            <person name="Hamano K."/>
            <person name="Suezawa K."/>
            <person name="Otani M."/>
            <person name="Fukuda T."/>
            <person name="Manabe T."/>
            <person name="Gomi K."/>
            <person name="Tabuchi M."/>
            <person name="Akimitsu K."/>
            <person name="Kataoka I."/>
        </authorList>
    </citation>
    <scope>NUCLEOTIDE SEQUENCE [LARGE SCALE GENOMIC DNA]</scope>
    <source>
        <strain evidence="5">cv. Fuchu</strain>
    </source>
</reference>
<keyword evidence="5" id="KW-1185">Reference proteome</keyword>
<dbReference type="InterPro" id="IPR039539">
    <property type="entry name" value="Ras_GTPase_bind_prot"/>
</dbReference>
<dbReference type="GO" id="GO:0003729">
    <property type="term" value="F:mRNA binding"/>
    <property type="evidence" value="ECO:0007669"/>
    <property type="project" value="TreeGrafter"/>
</dbReference>
<gene>
    <name evidence="4" type="ORF">Acr_12g0009600</name>
</gene>
<feature type="compositionally biased region" description="Low complexity" evidence="2">
    <location>
        <begin position="77"/>
        <end position="88"/>
    </location>
</feature>
<evidence type="ECO:0000313" key="4">
    <source>
        <dbReference type="EMBL" id="GFY98419.1"/>
    </source>
</evidence>
<comment type="caution">
    <text evidence="4">The sequence shown here is derived from an EMBL/GenBank/DDBJ whole genome shotgun (WGS) entry which is preliminary data.</text>
</comment>
<dbReference type="Proteomes" id="UP000585474">
    <property type="component" value="Unassembled WGS sequence"/>
</dbReference>
<name>A0A7J0FJS4_9ERIC</name>
<dbReference type="OrthoDB" id="6159137at2759"/>
<dbReference type="InterPro" id="IPR035979">
    <property type="entry name" value="RBD_domain_sf"/>
</dbReference>
<proteinExistence type="predicted"/>
<dbReference type="SUPFAM" id="SSF54928">
    <property type="entry name" value="RNA-binding domain, RBD"/>
    <property type="match status" value="1"/>
</dbReference>
<feature type="domain" description="RRM" evidence="3">
    <location>
        <begin position="211"/>
        <end position="301"/>
    </location>
</feature>
<feature type="compositionally biased region" description="Polar residues" evidence="2">
    <location>
        <begin position="35"/>
        <end position="51"/>
    </location>
</feature>
<feature type="compositionally biased region" description="Polar residues" evidence="2">
    <location>
        <begin position="150"/>
        <end position="173"/>
    </location>
</feature>
<evidence type="ECO:0000256" key="2">
    <source>
        <dbReference type="SAM" id="MobiDB-lite"/>
    </source>
</evidence>
<protein>
    <recommendedName>
        <fullName evidence="3">RRM domain-containing protein</fullName>
    </recommendedName>
</protein>